<dbReference type="SMART" id="SM00575">
    <property type="entry name" value="ZnF_PMZ"/>
    <property type="match status" value="1"/>
</dbReference>
<dbReference type="GO" id="GO:0008270">
    <property type="term" value="F:zinc ion binding"/>
    <property type="evidence" value="ECO:0007669"/>
    <property type="project" value="UniProtKB-KW"/>
</dbReference>
<name>A0AAE0A1I0_9ROSI</name>
<dbReference type="EMBL" id="JANJYJ010000007">
    <property type="protein sequence ID" value="KAK3199078.1"/>
    <property type="molecule type" value="Genomic_DNA"/>
</dbReference>
<dbReference type="Pfam" id="PF04434">
    <property type="entry name" value="SWIM"/>
    <property type="match status" value="1"/>
</dbReference>
<protein>
    <recommendedName>
        <fullName evidence="4">Zinc finger PMZ-type domain-containing protein</fullName>
    </recommendedName>
</protein>
<comment type="caution">
    <text evidence="5">The sequence shown here is derived from an EMBL/GenBank/DDBJ whole genome shotgun (WGS) entry which is preliminary data.</text>
</comment>
<dbReference type="AlphaFoldDB" id="A0AAE0A1I0"/>
<dbReference type="InterPro" id="IPR007527">
    <property type="entry name" value="Znf_SWIM"/>
</dbReference>
<gene>
    <name evidence="5" type="ORF">Dsin_022493</name>
</gene>
<sequence length="107" mass="12266">MCREFEIDLLPCAHALAALRACKRPFIDFFSHYYKKSSLVEAYAGVIRPVGHMSDWEIPDEIISLVAHPPEWMSQAGRPCKVRKQSKGEFRSRKEKTCSLCKQASHN</sequence>
<accession>A0AAE0A1I0</accession>
<keyword evidence="1" id="KW-0479">Metal-binding</keyword>
<organism evidence="5 6">
    <name type="scientific">Dipteronia sinensis</name>
    <dbReference type="NCBI Taxonomy" id="43782"/>
    <lineage>
        <taxon>Eukaryota</taxon>
        <taxon>Viridiplantae</taxon>
        <taxon>Streptophyta</taxon>
        <taxon>Embryophyta</taxon>
        <taxon>Tracheophyta</taxon>
        <taxon>Spermatophyta</taxon>
        <taxon>Magnoliopsida</taxon>
        <taxon>eudicotyledons</taxon>
        <taxon>Gunneridae</taxon>
        <taxon>Pentapetalae</taxon>
        <taxon>rosids</taxon>
        <taxon>malvids</taxon>
        <taxon>Sapindales</taxon>
        <taxon>Sapindaceae</taxon>
        <taxon>Hippocastanoideae</taxon>
        <taxon>Acereae</taxon>
        <taxon>Dipteronia</taxon>
    </lineage>
</organism>
<dbReference type="InterPro" id="IPR006564">
    <property type="entry name" value="Znf_PMZ"/>
</dbReference>
<feature type="domain" description="Zinc finger PMZ-type" evidence="4">
    <location>
        <begin position="2"/>
        <end position="25"/>
    </location>
</feature>
<keyword evidence="2" id="KW-0863">Zinc-finger</keyword>
<evidence type="ECO:0000313" key="5">
    <source>
        <dbReference type="EMBL" id="KAK3199078.1"/>
    </source>
</evidence>
<evidence type="ECO:0000313" key="6">
    <source>
        <dbReference type="Proteomes" id="UP001281410"/>
    </source>
</evidence>
<reference evidence="5" key="1">
    <citation type="journal article" date="2023" name="Plant J.">
        <title>Genome sequences and population genomics provide insights into the demographic history, inbreeding, and mutation load of two 'living fossil' tree species of Dipteronia.</title>
        <authorList>
            <person name="Feng Y."/>
            <person name="Comes H.P."/>
            <person name="Chen J."/>
            <person name="Zhu S."/>
            <person name="Lu R."/>
            <person name="Zhang X."/>
            <person name="Li P."/>
            <person name="Qiu J."/>
            <person name="Olsen K.M."/>
            <person name="Qiu Y."/>
        </authorList>
    </citation>
    <scope>NUCLEOTIDE SEQUENCE</scope>
    <source>
        <strain evidence="5">NBL</strain>
    </source>
</reference>
<evidence type="ECO:0000259" key="4">
    <source>
        <dbReference type="SMART" id="SM00575"/>
    </source>
</evidence>
<keyword evidence="6" id="KW-1185">Reference proteome</keyword>
<evidence type="ECO:0000256" key="1">
    <source>
        <dbReference type="ARBA" id="ARBA00022723"/>
    </source>
</evidence>
<proteinExistence type="predicted"/>
<evidence type="ECO:0000256" key="3">
    <source>
        <dbReference type="ARBA" id="ARBA00022833"/>
    </source>
</evidence>
<dbReference type="Proteomes" id="UP001281410">
    <property type="component" value="Unassembled WGS sequence"/>
</dbReference>
<evidence type="ECO:0000256" key="2">
    <source>
        <dbReference type="ARBA" id="ARBA00022771"/>
    </source>
</evidence>
<keyword evidence="3" id="KW-0862">Zinc</keyword>